<reference evidence="1 2" key="1">
    <citation type="submission" date="2018-11" db="EMBL/GenBank/DDBJ databases">
        <authorList>
            <consortium name="Pathogen Informatics"/>
        </authorList>
    </citation>
    <scope>NUCLEOTIDE SEQUENCE [LARGE SCALE GENOMIC DNA]</scope>
</reference>
<protein>
    <submittedName>
        <fullName evidence="1">Uncharacterized protein</fullName>
    </submittedName>
</protein>
<dbReference type="OrthoDB" id="5876246at2759"/>
<dbReference type="Proteomes" id="UP000270094">
    <property type="component" value="Unassembled WGS sequence"/>
</dbReference>
<accession>A0A3P7KS71</accession>
<gene>
    <name evidence="1" type="ORF">SVUK_LOCUS5090</name>
</gene>
<dbReference type="EMBL" id="UYYB01014669">
    <property type="protein sequence ID" value="VDM70092.1"/>
    <property type="molecule type" value="Genomic_DNA"/>
</dbReference>
<keyword evidence="2" id="KW-1185">Reference proteome</keyword>
<evidence type="ECO:0000313" key="2">
    <source>
        <dbReference type="Proteomes" id="UP000270094"/>
    </source>
</evidence>
<name>A0A3P7KS71_STRVU</name>
<dbReference type="AlphaFoldDB" id="A0A3P7KS71"/>
<evidence type="ECO:0000313" key="1">
    <source>
        <dbReference type="EMBL" id="VDM70092.1"/>
    </source>
</evidence>
<organism evidence="1 2">
    <name type="scientific">Strongylus vulgaris</name>
    <name type="common">Blood worm</name>
    <dbReference type="NCBI Taxonomy" id="40348"/>
    <lineage>
        <taxon>Eukaryota</taxon>
        <taxon>Metazoa</taxon>
        <taxon>Ecdysozoa</taxon>
        <taxon>Nematoda</taxon>
        <taxon>Chromadorea</taxon>
        <taxon>Rhabditida</taxon>
        <taxon>Rhabditina</taxon>
        <taxon>Rhabditomorpha</taxon>
        <taxon>Strongyloidea</taxon>
        <taxon>Strongylidae</taxon>
        <taxon>Strongylus</taxon>
    </lineage>
</organism>
<sequence>LTAALASNSVLGKKSFAAISPGTTASVQVAQLREGKDNTTICFAYGTVYGNVDASALPSFLTIQLQLDSKTNVVTDAIVDTVSSEHL</sequence>
<proteinExistence type="predicted"/>
<feature type="non-terminal residue" evidence="1">
    <location>
        <position position="1"/>
    </location>
</feature>